<sequence>MGGKKEGAKEKPLEKMTSKDLREVAKEIDGIVGAHGMNKPELISAIRKARGIEEPAGKKGGADVREIKKKIKELKVKRAQAIETDDQKMAGIYRKRIVRLKKKTRRAA</sequence>
<evidence type="ECO:0000313" key="2">
    <source>
        <dbReference type="EMBL" id="GBC60161.1"/>
    </source>
</evidence>
<feature type="domain" description="Rho termination factor-like N-terminal" evidence="1">
    <location>
        <begin position="12"/>
        <end position="54"/>
    </location>
</feature>
<dbReference type="Pfam" id="PF07498">
    <property type="entry name" value="Rho_N"/>
    <property type="match status" value="1"/>
</dbReference>
<dbReference type="AlphaFoldDB" id="A0A401FT69"/>
<dbReference type="RefSeq" id="WP_124327610.1">
    <property type="nucleotide sequence ID" value="NZ_BEXT01000001.1"/>
</dbReference>
<organism evidence="2 3">
    <name type="scientific">Desulfonema ishimotonii</name>
    <dbReference type="NCBI Taxonomy" id="45657"/>
    <lineage>
        <taxon>Bacteria</taxon>
        <taxon>Pseudomonadati</taxon>
        <taxon>Thermodesulfobacteriota</taxon>
        <taxon>Desulfobacteria</taxon>
        <taxon>Desulfobacterales</taxon>
        <taxon>Desulfococcaceae</taxon>
        <taxon>Desulfonema</taxon>
    </lineage>
</organism>
<protein>
    <submittedName>
        <fullName evidence="2">Rho termination protein</fullName>
    </submittedName>
</protein>
<proteinExistence type="predicted"/>
<evidence type="ECO:0000259" key="1">
    <source>
        <dbReference type="SMART" id="SM00959"/>
    </source>
</evidence>
<dbReference type="Gene3D" id="1.10.720.10">
    <property type="match status" value="1"/>
</dbReference>
<dbReference type="SMART" id="SM00959">
    <property type="entry name" value="Rho_N"/>
    <property type="match status" value="1"/>
</dbReference>
<evidence type="ECO:0000313" key="3">
    <source>
        <dbReference type="Proteomes" id="UP000288096"/>
    </source>
</evidence>
<dbReference type="InterPro" id="IPR011112">
    <property type="entry name" value="Rho-like_N"/>
</dbReference>
<comment type="caution">
    <text evidence="2">The sequence shown here is derived from an EMBL/GenBank/DDBJ whole genome shotgun (WGS) entry which is preliminary data.</text>
</comment>
<dbReference type="Proteomes" id="UP000288096">
    <property type="component" value="Unassembled WGS sequence"/>
</dbReference>
<gene>
    <name evidence="2" type="ORF">DENIS_1106</name>
</gene>
<keyword evidence="3" id="KW-1185">Reference proteome</keyword>
<accession>A0A401FT69</accession>
<reference evidence="3" key="1">
    <citation type="submission" date="2017-11" db="EMBL/GenBank/DDBJ databases">
        <authorList>
            <person name="Watanabe M."/>
            <person name="Kojima H."/>
        </authorList>
    </citation>
    <scope>NUCLEOTIDE SEQUENCE [LARGE SCALE GENOMIC DNA]</scope>
    <source>
        <strain evidence="3">Tokyo 01</strain>
    </source>
</reference>
<name>A0A401FT69_9BACT</name>
<dbReference type="OrthoDB" id="5471852at2"/>
<reference evidence="3" key="2">
    <citation type="submission" date="2019-01" db="EMBL/GenBank/DDBJ databases">
        <title>Genome sequence of Desulfonema ishimotonii strain Tokyo 01.</title>
        <authorList>
            <person name="Fukui M."/>
        </authorList>
    </citation>
    <scope>NUCLEOTIDE SEQUENCE [LARGE SCALE GENOMIC DNA]</scope>
    <source>
        <strain evidence="3">Tokyo 01</strain>
    </source>
</reference>
<dbReference type="GO" id="GO:0006353">
    <property type="term" value="P:DNA-templated transcription termination"/>
    <property type="evidence" value="ECO:0007669"/>
    <property type="project" value="InterPro"/>
</dbReference>
<dbReference type="EMBL" id="BEXT01000001">
    <property type="protein sequence ID" value="GBC60161.1"/>
    <property type="molecule type" value="Genomic_DNA"/>
</dbReference>